<dbReference type="PANTHER" id="PTHR43781">
    <property type="entry name" value="SACCHAROPINE DEHYDROGENASE"/>
    <property type="match status" value="1"/>
</dbReference>
<dbReference type="InterPro" id="IPR036291">
    <property type="entry name" value="NAD(P)-bd_dom_sf"/>
</dbReference>
<protein>
    <submittedName>
        <fullName evidence="2">Saccharopine dehydrogenase family protein</fullName>
    </submittedName>
</protein>
<evidence type="ECO:0000313" key="2">
    <source>
        <dbReference type="EMBL" id="MFD2068857.1"/>
    </source>
</evidence>
<reference evidence="3" key="1">
    <citation type="journal article" date="2019" name="Int. J. Syst. Evol. Microbiol.">
        <title>The Global Catalogue of Microorganisms (GCM) 10K type strain sequencing project: providing services to taxonomists for standard genome sequencing and annotation.</title>
        <authorList>
            <consortium name="The Broad Institute Genomics Platform"/>
            <consortium name="The Broad Institute Genome Sequencing Center for Infectious Disease"/>
            <person name="Wu L."/>
            <person name="Ma J."/>
        </authorList>
    </citation>
    <scope>NUCLEOTIDE SEQUENCE [LARGE SCALE GENOMIC DNA]</scope>
    <source>
        <strain evidence="3">JCM 16545</strain>
    </source>
</reference>
<name>A0ABW4X2L4_9BACT</name>
<feature type="domain" description="Saccharopine dehydrogenase NADP binding" evidence="1">
    <location>
        <begin position="8"/>
        <end position="127"/>
    </location>
</feature>
<keyword evidence="3" id="KW-1185">Reference proteome</keyword>
<gene>
    <name evidence="2" type="ORF">ACFSKU_18345</name>
</gene>
<dbReference type="Proteomes" id="UP001597369">
    <property type="component" value="Unassembled WGS sequence"/>
</dbReference>
<dbReference type="Pfam" id="PF03435">
    <property type="entry name" value="Sacchrp_dh_NADP"/>
    <property type="match status" value="1"/>
</dbReference>
<sequence>MNSSKNKILIYGAAGYTGRLVCERAKELELPFEIAGRSGDTIEPLAKELGVAYHTFGVDDAAGWKAALQNASCLINAAGPFENTAEYAMKACLDNGVHHLDISAELATYQLAESLDEQAKQAGIMLISGAGMFVSYDALVLHTARRVKTPHKVSVAFRHYGGFSRGSVKSSRNIAGLGILVRKDGKIKQVADAQTKLFYFGDGEEECLPTPLGGIILSYKSTGIPNIEEYFQLKLPASGMADLADIDALPDGPNAEERAAGRTRLAAEVTDEDGGKAYSVVDAPSGYTLTSLSVVAVAHRILRGDFKTGFQSPASAFGESIIRDIPDTNIIDF</sequence>
<dbReference type="InterPro" id="IPR005097">
    <property type="entry name" value="Sacchrp_dh_NADP-bd"/>
</dbReference>
<evidence type="ECO:0000313" key="3">
    <source>
        <dbReference type="Proteomes" id="UP001597369"/>
    </source>
</evidence>
<dbReference type="EMBL" id="JBHUHV010000057">
    <property type="protein sequence ID" value="MFD2068857.1"/>
    <property type="molecule type" value="Genomic_DNA"/>
</dbReference>
<dbReference type="SUPFAM" id="SSF51735">
    <property type="entry name" value="NAD(P)-binding Rossmann-fold domains"/>
    <property type="match status" value="1"/>
</dbReference>
<proteinExistence type="predicted"/>
<dbReference type="PANTHER" id="PTHR43781:SF1">
    <property type="entry name" value="SACCHAROPINE DEHYDROGENASE"/>
    <property type="match status" value="1"/>
</dbReference>
<comment type="caution">
    <text evidence="2">The sequence shown here is derived from an EMBL/GenBank/DDBJ whole genome shotgun (WGS) entry which is preliminary data.</text>
</comment>
<evidence type="ECO:0000259" key="1">
    <source>
        <dbReference type="Pfam" id="PF03435"/>
    </source>
</evidence>
<organism evidence="2 3">
    <name type="scientific">Pontibacter silvestris</name>
    <dbReference type="NCBI Taxonomy" id="2305183"/>
    <lineage>
        <taxon>Bacteria</taxon>
        <taxon>Pseudomonadati</taxon>
        <taxon>Bacteroidota</taxon>
        <taxon>Cytophagia</taxon>
        <taxon>Cytophagales</taxon>
        <taxon>Hymenobacteraceae</taxon>
        <taxon>Pontibacter</taxon>
    </lineage>
</organism>
<accession>A0ABW4X2L4</accession>
<dbReference type="RefSeq" id="WP_229962820.1">
    <property type="nucleotide sequence ID" value="NZ_JAJJWI010000034.1"/>
</dbReference>
<dbReference type="Gene3D" id="3.40.50.720">
    <property type="entry name" value="NAD(P)-binding Rossmann-like Domain"/>
    <property type="match status" value="1"/>
</dbReference>